<evidence type="ECO:0000256" key="2">
    <source>
        <dbReference type="SAM" id="Phobius"/>
    </source>
</evidence>
<dbReference type="Proteomes" id="UP000321721">
    <property type="component" value="Unassembled WGS sequence"/>
</dbReference>
<proteinExistence type="predicted"/>
<keyword evidence="5" id="KW-1185">Reference proteome</keyword>
<feature type="domain" description="Response regulatory" evidence="3">
    <location>
        <begin position="26"/>
        <end position="142"/>
    </location>
</feature>
<keyword evidence="2" id="KW-1133">Transmembrane helix</keyword>
<dbReference type="EMBL" id="VOOS01000001">
    <property type="protein sequence ID" value="TXB67106.1"/>
    <property type="molecule type" value="Genomic_DNA"/>
</dbReference>
<dbReference type="Gene3D" id="3.40.50.2300">
    <property type="match status" value="1"/>
</dbReference>
<organism evidence="4 5">
    <name type="scientific">Vicingus serpentipes</name>
    <dbReference type="NCBI Taxonomy" id="1926625"/>
    <lineage>
        <taxon>Bacteria</taxon>
        <taxon>Pseudomonadati</taxon>
        <taxon>Bacteroidota</taxon>
        <taxon>Flavobacteriia</taxon>
        <taxon>Flavobacteriales</taxon>
        <taxon>Vicingaceae</taxon>
        <taxon>Vicingus</taxon>
    </lineage>
</organism>
<feature type="modified residue" description="4-aspartylphosphate" evidence="1">
    <location>
        <position position="75"/>
    </location>
</feature>
<dbReference type="GO" id="GO:0000160">
    <property type="term" value="P:phosphorelay signal transduction system"/>
    <property type="evidence" value="ECO:0007669"/>
    <property type="project" value="InterPro"/>
</dbReference>
<evidence type="ECO:0000256" key="1">
    <source>
        <dbReference type="PROSITE-ProRule" id="PRU00169"/>
    </source>
</evidence>
<dbReference type="SUPFAM" id="SSF52172">
    <property type="entry name" value="CheY-like"/>
    <property type="match status" value="1"/>
</dbReference>
<keyword evidence="2" id="KW-0812">Transmembrane</keyword>
<name>A0A5C6RX11_9FLAO</name>
<accession>A0A5C6RX11</accession>
<evidence type="ECO:0000313" key="5">
    <source>
        <dbReference type="Proteomes" id="UP000321721"/>
    </source>
</evidence>
<evidence type="ECO:0000313" key="4">
    <source>
        <dbReference type="EMBL" id="TXB67106.1"/>
    </source>
</evidence>
<dbReference type="InterPro" id="IPR011006">
    <property type="entry name" value="CheY-like_superfamily"/>
</dbReference>
<gene>
    <name evidence="4" type="ORF">FRY74_02670</name>
</gene>
<keyword evidence="2" id="KW-0472">Membrane</keyword>
<dbReference type="RefSeq" id="WP_147098342.1">
    <property type="nucleotide sequence ID" value="NZ_VOOS01000001.1"/>
</dbReference>
<evidence type="ECO:0000259" key="3">
    <source>
        <dbReference type="PROSITE" id="PS50110"/>
    </source>
</evidence>
<keyword evidence="1" id="KW-0597">Phosphoprotein</keyword>
<dbReference type="AlphaFoldDB" id="A0A5C6RX11"/>
<dbReference type="OrthoDB" id="1118837at2"/>
<protein>
    <submittedName>
        <fullName evidence="4">Response regulator</fullName>
    </submittedName>
</protein>
<feature type="transmembrane region" description="Helical" evidence="2">
    <location>
        <begin position="153"/>
        <end position="176"/>
    </location>
</feature>
<reference evidence="4 5" key="1">
    <citation type="submission" date="2019-08" db="EMBL/GenBank/DDBJ databases">
        <title>Genome of Vicingus serpentipes NCIMB 15042.</title>
        <authorList>
            <person name="Bowman J.P."/>
        </authorList>
    </citation>
    <scope>NUCLEOTIDE SEQUENCE [LARGE SCALE GENOMIC DNA]</scope>
    <source>
        <strain evidence="4 5">NCIMB 15042</strain>
    </source>
</reference>
<sequence>MKKDTVFQDYHGMINFIERNKANKLIIFLIDDDPFYLLMLKEELMKNPNFKIYTFKKGEEALLYFNLQPDLAIIDFHLNSQDPNAKNGALIVKEINKLSPNTETFVISSDHKLAMMHELGNNTELKIHYKNGDIAHKIKTKQKIIRTAKDKKWVNQAIFPSIIAASLLLVLVIYMLI</sequence>
<comment type="caution">
    <text evidence="4">The sequence shown here is derived from an EMBL/GenBank/DDBJ whole genome shotgun (WGS) entry which is preliminary data.</text>
</comment>
<dbReference type="PROSITE" id="PS50110">
    <property type="entry name" value="RESPONSE_REGULATORY"/>
    <property type="match status" value="1"/>
</dbReference>
<dbReference type="InterPro" id="IPR001789">
    <property type="entry name" value="Sig_transdc_resp-reg_receiver"/>
</dbReference>